<feature type="DNA-binding region" description="HMG box" evidence="2">
    <location>
        <begin position="167"/>
        <end position="235"/>
    </location>
</feature>
<dbReference type="SMART" id="SM00398">
    <property type="entry name" value="HMG"/>
    <property type="match status" value="1"/>
</dbReference>
<dbReference type="PROSITE" id="PS50118">
    <property type="entry name" value="HMG_BOX_2"/>
    <property type="match status" value="1"/>
</dbReference>
<evidence type="ECO:0000259" key="4">
    <source>
        <dbReference type="PROSITE" id="PS50118"/>
    </source>
</evidence>
<proteinExistence type="predicted"/>
<keyword evidence="2" id="KW-0539">Nucleus</keyword>
<evidence type="ECO:0000313" key="6">
    <source>
        <dbReference type="Proteomes" id="UP000011083"/>
    </source>
</evidence>
<feature type="compositionally biased region" description="Polar residues" evidence="3">
    <location>
        <begin position="54"/>
        <end position="68"/>
    </location>
</feature>
<dbReference type="AlphaFoldDB" id="L8H1E8"/>
<dbReference type="Pfam" id="PF00505">
    <property type="entry name" value="HMG_box"/>
    <property type="match status" value="1"/>
</dbReference>
<dbReference type="InterPro" id="IPR009071">
    <property type="entry name" value="HMG_box_dom"/>
</dbReference>
<evidence type="ECO:0000256" key="2">
    <source>
        <dbReference type="PROSITE-ProRule" id="PRU00267"/>
    </source>
</evidence>
<dbReference type="CDD" id="cd00084">
    <property type="entry name" value="HMG-box_SF"/>
    <property type="match status" value="1"/>
</dbReference>
<accession>L8H1E8</accession>
<feature type="domain" description="HMG box" evidence="4">
    <location>
        <begin position="167"/>
        <end position="235"/>
    </location>
</feature>
<feature type="compositionally biased region" description="Basic and acidic residues" evidence="3">
    <location>
        <begin position="205"/>
        <end position="232"/>
    </location>
</feature>
<feature type="compositionally biased region" description="Acidic residues" evidence="3">
    <location>
        <begin position="242"/>
        <end position="251"/>
    </location>
</feature>
<keyword evidence="1 2" id="KW-0238">DNA-binding</keyword>
<dbReference type="OrthoDB" id="1919336at2759"/>
<name>L8H1E8_ACACF</name>
<dbReference type="GO" id="GO:0003677">
    <property type="term" value="F:DNA binding"/>
    <property type="evidence" value="ECO:0007669"/>
    <property type="project" value="UniProtKB-UniRule"/>
</dbReference>
<dbReference type="PRINTS" id="PR00886">
    <property type="entry name" value="HIGHMOBLTY12"/>
</dbReference>
<feature type="region of interest" description="Disordered" evidence="3">
    <location>
        <begin position="205"/>
        <end position="309"/>
    </location>
</feature>
<evidence type="ECO:0000313" key="5">
    <source>
        <dbReference type="EMBL" id="ELR19065.1"/>
    </source>
</evidence>
<dbReference type="InterPro" id="IPR050342">
    <property type="entry name" value="HMGB"/>
</dbReference>
<feature type="compositionally biased region" description="Low complexity" evidence="3">
    <location>
        <begin position="9"/>
        <end position="49"/>
    </location>
</feature>
<protein>
    <submittedName>
        <fullName evidence="5">HMG (High mobility group) box domain containing protein</fullName>
    </submittedName>
</protein>
<keyword evidence="6" id="KW-1185">Reference proteome</keyword>
<organism evidence="5 6">
    <name type="scientific">Acanthamoeba castellanii (strain ATCC 30010 / Neff)</name>
    <dbReference type="NCBI Taxonomy" id="1257118"/>
    <lineage>
        <taxon>Eukaryota</taxon>
        <taxon>Amoebozoa</taxon>
        <taxon>Discosea</taxon>
        <taxon>Longamoebia</taxon>
        <taxon>Centramoebida</taxon>
        <taxon>Acanthamoebidae</taxon>
        <taxon>Acanthamoeba</taxon>
    </lineage>
</organism>
<feature type="compositionally biased region" description="Acidic residues" evidence="3">
    <location>
        <begin position="266"/>
        <end position="284"/>
    </location>
</feature>
<dbReference type="KEGG" id="acan:ACA1_236330"/>
<feature type="compositionally biased region" description="Basic and acidic residues" evidence="3">
    <location>
        <begin position="152"/>
        <end position="167"/>
    </location>
</feature>
<feature type="region of interest" description="Disordered" evidence="3">
    <location>
        <begin position="1"/>
        <end position="175"/>
    </location>
</feature>
<reference evidence="5 6" key="1">
    <citation type="journal article" date="2013" name="Genome Biol.">
        <title>Genome of Acanthamoeba castellanii highlights extensive lateral gene transfer and early evolution of tyrosine kinase signaling.</title>
        <authorList>
            <person name="Clarke M."/>
            <person name="Lohan A.J."/>
            <person name="Liu B."/>
            <person name="Lagkouvardos I."/>
            <person name="Roy S."/>
            <person name="Zafar N."/>
            <person name="Bertelli C."/>
            <person name="Schilde C."/>
            <person name="Kianianmomeni A."/>
            <person name="Burglin T.R."/>
            <person name="Frech C."/>
            <person name="Turcotte B."/>
            <person name="Kopec K.O."/>
            <person name="Synnott J.M."/>
            <person name="Choo C."/>
            <person name="Paponov I."/>
            <person name="Finkler A."/>
            <person name="Soon Heng Tan C."/>
            <person name="Hutchins A.P."/>
            <person name="Weinmeier T."/>
            <person name="Rattei T."/>
            <person name="Chu J.S."/>
            <person name="Gimenez G."/>
            <person name="Irimia M."/>
            <person name="Rigden D.J."/>
            <person name="Fitzpatrick D.A."/>
            <person name="Lorenzo-Morales J."/>
            <person name="Bateman A."/>
            <person name="Chiu C.H."/>
            <person name="Tang P."/>
            <person name="Hegemann P."/>
            <person name="Fromm H."/>
            <person name="Raoult D."/>
            <person name="Greub G."/>
            <person name="Miranda-Saavedra D."/>
            <person name="Chen N."/>
            <person name="Nash P."/>
            <person name="Ginger M.L."/>
            <person name="Horn M."/>
            <person name="Schaap P."/>
            <person name="Caler L."/>
            <person name="Loftus B."/>
        </authorList>
    </citation>
    <scope>NUCLEOTIDE SEQUENCE [LARGE SCALE GENOMIC DNA]</scope>
    <source>
        <strain evidence="5 6">Neff</strain>
    </source>
</reference>
<dbReference type="STRING" id="1257118.L8H1E8"/>
<gene>
    <name evidence="5" type="ORF">ACA1_236330</name>
</gene>
<dbReference type="RefSeq" id="XP_004341129.1">
    <property type="nucleotide sequence ID" value="XM_004341081.1"/>
</dbReference>
<evidence type="ECO:0000256" key="3">
    <source>
        <dbReference type="SAM" id="MobiDB-lite"/>
    </source>
</evidence>
<dbReference type="EMBL" id="KB007939">
    <property type="protein sequence ID" value="ELR19065.1"/>
    <property type="molecule type" value="Genomic_DNA"/>
</dbReference>
<evidence type="ECO:0000256" key="1">
    <source>
        <dbReference type="ARBA" id="ARBA00023125"/>
    </source>
</evidence>
<dbReference type="VEuPathDB" id="AmoebaDB:ACA1_236330"/>
<dbReference type="GO" id="GO:0005634">
    <property type="term" value="C:nucleus"/>
    <property type="evidence" value="ECO:0007669"/>
    <property type="project" value="UniProtKB-UniRule"/>
</dbReference>
<dbReference type="Gene3D" id="1.10.30.10">
    <property type="entry name" value="High mobility group box domain"/>
    <property type="match status" value="1"/>
</dbReference>
<dbReference type="Proteomes" id="UP000011083">
    <property type="component" value="Unassembled WGS sequence"/>
</dbReference>
<dbReference type="GeneID" id="14919835"/>
<dbReference type="InterPro" id="IPR036910">
    <property type="entry name" value="HMG_box_dom_sf"/>
</dbReference>
<dbReference type="PANTHER" id="PTHR48112">
    <property type="entry name" value="HIGH MOBILITY GROUP PROTEIN DSP1"/>
    <property type="match status" value="1"/>
</dbReference>
<dbReference type="SUPFAM" id="SSF47095">
    <property type="entry name" value="HMG-box"/>
    <property type="match status" value="1"/>
</dbReference>
<sequence>MARTRASRSSGAGAPQKKSSSSGSASRASGPKVLARAAGGGSASPAKRGYGPSNHAQKCATPQWQRSISAAMPGLALNPNCKPPAARELNVEATSSADDRDVVSADEQQQPSAKKTTSTPKRKRKSDKEAKANDDEGEIGTNQKKKQKIRKTKESNKKKVRGEEKGPKRARSAYIYFTSDKRAEVKAQNPELKFGDVTKKLAEAWKALSPEDKQKYEEMARQDRERFDDEKNGNTTSTPRDAEDEAEEAEAEAEKLDLSAGVVLDDMGEDNDDGEGDDEGEQEVVEVTRETPKKKRRVVLEEDELSEDF</sequence>